<reference evidence="2" key="1">
    <citation type="submission" date="2017-07" db="EMBL/GenBank/DDBJ databases">
        <title>The cable genome - Insights into the physiology and evolution of filamentous bacteria capable of sulfide oxidation via long distance electron transfer.</title>
        <authorList>
            <person name="Thorup C."/>
            <person name="Bjerg J.T."/>
            <person name="Schreiber L."/>
            <person name="Nielsen L.P."/>
            <person name="Kjeldsen K.U."/>
            <person name="Boesen T."/>
            <person name="Boggild A."/>
            <person name="Meysman F."/>
            <person name="Geelhoed J."/>
            <person name="Schramm A."/>
        </authorList>
    </citation>
    <scope>NUCLEOTIDE SEQUENCE [LARGE SCALE GENOMIC DNA]</scope>
    <source>
        <strain evidence="2">GS</strain>
    </source>
</reference>
<evidence type="ECO:0000313" key="3">
    <source>
        <dbReference type="Proteomes" id="UP000316238"/>
    </source>
</evidence>
<dbReference type="InterPro" id="IPR006119">
    <property type="entry name" value="Resolv_N"/>
</dbReference>
<dbReference type="Pfam" id="PF00239">
    <property type="entry name" value="Resolvase"/>
    <property type="match status" value="1"/>
</dbReference>
<evidence type="ECO:0000259" key="1">
    <source>
        <dbReference type="PROSITE" id="PS51736"/>
    </source>
</evidence>
<gene>
    <name evidence="2" type="ORF">CDV28_1668</name>
</gene>
<dbReference type="GO" id="GO:0000150">
    <property type="term" value="F:DNA strand exchange activity"/>
    <property type="evidence" value="ECO:0007669"/>
    <property type="project" value="InterPro"/>
</dbReference>
<feature type="domain" description="Resolvase/invertase-type recombinase catalytic" evidence="1">
    <location>
        <begin position="1"/>
        <end position="84"/>
    </location>
</feature>
<evidence type="ECO:0000313" key="2">
    <source>
        <dbReference type="EMBL" id="TAA73721.1"/>
    </source>
</evidence>
<dbReference type="EMBL" id="NQJD01000066">
    <property type="protein sequence ID" value="TAA73721.1"/>
    <property type="molecule type" value="Genomic_DNA"/>
</dbReference>
<organism evidence="2 3">
    <name type="scientific">Candidatus Electronema aureum</name>
    <dbReference type="NCBI Taxonomy" id="2005002"/>
    <lineage>
        <taxon>Bacteria</taxon>
        <taxon>Pseudomonadati</taxon>
        <taxon>Thermodesulfobacteriota</taxon>
        <taxon>Desulfobulbia</taxon>
        <taxon>Desulfobulbales</taxon>
        <taxon>Desulfobulbaceae</taxon>
        <taxon>Candidatus Electronema</taxon>
    </lineage>
</organism>
<proteinExistence type="predicted"/>
<sequence length="131" mass="14904">MAEIVERLDRLAREYMVQEQLLVYLAAKGISIYNAATGENITEAVKSDPMKKAVIQIQGVFAELEKSLLVKRLARARERKRVENGKCEGKKGWNDTEPERKAEILKIVKAMRRKTRNGARPCRVIKPLLIG</sequence>
<keyword evidence="3" id="KW-1185">Reference proteome</keyword>
<dbReference type="InterPro" id="IPR036162">
    <property type="entry name" value="Resolvase-like_N_sf"/>
</dbReference>
<protein>
    <submittedName>
        <fullName evidence="2">Resolvase, N terminal domain</fullName>
    </submittedName>
</protein>
<comment type="caution">
    <text evidence="2">The sequence shown here is derived from an EMBL/GenBank/DDBJ whole genome shotgun (WGS) entry which is preliminary data.</text>
</comment>
<dbReference type="SUPFAM" id="SSF53041">
    <property type="entry name" value="Resolvase-like"/>
    <property type="match status" value="1"/>
</dbReference>
<dbReference type="PROSITE" id="PS51736">
    <property type="entry name" value="RECOMBINASES_3"/>
    <property type="match status" value="1"/>
</dbReference>
<accession>A0A521FYJ9</accession>
<dbReference type="Proteomes" id="UP000316238">
    <property type="component" value="Unassembled WGS sequence"/>
</dbReference>
<name>A0A521FYJ9_9BACT</name>
<dbReference type="Gene3D" id="3.40.50.1390">
    <property type="entry name" value="Resolvase, N-terminal catalytic domain"/>
    <property type="match status" value="1"/>
</dbReference>
<dbReference type="GO" id="GO:0003677">
    <property type="term" value="F:DNA binding"/>
    <property type="evidence" value="ECO:0007669"/>
    <property type="project" value="InterPro"/>
</dbReference>
<dbReference type="AlphaFoldDB" id="A0A521FYJ9"/>